<evidence type="ECO:0000256" key="4">
    <source>
        <dbReference type="ARBA" id="ARBA00023337"/>
    </source>
</evidence>
<organism evidence="7 8">
    <name type="scientific">Kingdonia uniflora</name>
    <dbReference type="NCBI Taxonomy" id="39325"/>
    <lineage>
        <taxon>Eukaryota</taxon>
        <taxon>Viridiplantae</taxon>
        <taxon>Streptophyta</taxon>
        <taxon>Embryophyta</taxon>
        <taxon>Tracheophyta</taxon>
        <taxon>Spermatophyta</taxon>
        <taxon>Magnoliopsida</taxon>
        <taxon>Ranunculales</taxon>
        <taxon>Circaeasteraceae</taxon>
        <taxon>Kingdonia</taxon>
    </lineage>
</organism>
<evidence type="ECO:0000256" key="3">
    <source>
        <dbReference type="ARBA" id="ARBA00023136"/>
    </source>
</evidence>
<reference evidence="7 8" key="1">
    <citation type="journal article" date="2020" name="IScience">
        <title>Genome Sequencing of the Endangered Kingdonia uniflora (Circaeasteraceae, Ranunculales) Reveals Potential Mechanisms of Evolutionary Specialization.</title>
        <authorList>
            <person name="Sun Y."/>
            <person name="Deng T."/>
            <person name="Zhang A."/>
            <person name="Moore M.J."/>
            <person name="Landis J.B."/>
            <person name="Lin N."/>
            <person name="Zhang H."/>
            <person name="Zhang X."/>
            <person name="Huang J."/>
            <person name="Zhang X."/>
            <person name="Sun H."/>
            <person name="Wang H."/>
        </authorList>
    </citation>
    <scope>NUCLEOTIDE SEQUENCE [LARGE SCALE GENOMIC DNA]</scope>
    <source>
        <strain evidence="7">TB1705</strain>
        <tissue evidence="7">Leaf</tissue>
    </source>
</reference>
<evidence type="ECO:0000256" key="5">
    <source>
        <dbReference type="ARBA" id="ARBA00023464"/>
    </source>
</evidence>
<dbReference type="EMBL" id="JACGCM010002205">
    <property type="protein sequence ID" value="KAF6143432.1"/>
    <property type="molecule type" value="Genomic_DNA"/>
</dbReference>
<dbReference type="InterPro" id="IPR043573">
    <property type="entry name" value="Fig4-like"/>
</dbReference>
<dbReference type="OrthoDB" id="405996at2759"/>
<comment type="subcellular location">
    <subcellularLocation>
        <location evidence="1">Vacuole membrane</location>
        <topology evidence="1">Peripheral membrane protein</topology>
    </subcellularLocation>
</comment>
<dbReference type="Pfam" id="PF02383">
    <property type="entry name" value="Syja_N"/>
    <property type="match status" value="1"/>
</dbReference>
<dbReference type="GO" id="GO:0043813">
    <property type="term" value="F:phosphatidylinositol-3,5-bisphosphate 5-phosphatase activity"/>
    <property type="evidence" value="ECO:0007669"/>
    <property type="project" value="InterPro"/>
</dbReference>
<dbReference type="PROSITE" id="PS50275">
    <property type="entry name" value="SAC"/>
    <property type="match status" value="1"/>
</dbReference>
<dbReference type="PANTHER" id="PTHR45738:SF3">
    <property type="entry name" value="OS03G0182400 PROTEIN"/>
    <property type="match status" value="1"/>
</dbReference>
<dbReference type="Proteomes" id="UP000541444">
    <property type="component" value="Unassembled WGS sequence"/>
</dbReference>
<dbReference type="AlphaFoldDB" id="A0A7J7LLK6"/>
<keyword evidence="8" id="KW-1185">Reference proteome</keyword>
<protein>
    <recommendedName>
        <fullName evidence="6">SAC domain-containing protein</fullName>
    </recommendedName>
</protein>
<proteinExistence type="predicted"/>
<sequence>MDDSKNENRYKKLLCTVDLTKDFFFSYSYHVMRSLQKNVSDGKTGGVPYETMLVWNEFLTRGIRNHLRNTLWTVALVYGFFKHAKLTVSGRDFRLTFIARRSRYYAGTRLHFQNLAKRYGSPIIILNLIKTHERKPRESILRAEFANAIEFINKDLSDDSRLRFLHWDLHKHSRSKATNVLALLGGVAEYALTLTGFFYCQVTLELITQESLNRPHLESIEDGDWFRHCDNKVENASNSEKVHGEDIEVAGGNHSMKSSMLQKGVFRTNCIDCLDGTNVAQYAYGLVALGHQLLALGFIDIPKVDLDAPLTNDLMRLYEKIGDTLAFQYGGSAAHNKIFSERRGQWKAETQSQEFFLTLQRYYSNAYMNTEK</sequence>
<evidence type="ECO:0000259" key="6">
    <source>
        <dbReference type="PROSITE" id="PS50275"/>
    </source>
</evidence>
<keyword evidence="3" id="KW-0472">Membrane</keyword>
<evidence type="ECO:0000256" key="2">
    <source>
        <dbReference type="ARBA" id="ARBA00022801"/>
    </source>
</evidence>
<accession>A0A7J7LLK6</accession>
<comment type="caution">
    <text evidence="7">The sequence shown here is derived from an EMBL/GenBank/DDBJ whole genome shotgun (WGS) entry which is preliminary data.</text>
</comment>
<comment type="subunit">
    <text evidence="5">Component of the PI(3,5)P2 regulatory complex at least composed of ATG18, SAC/FIG4, FAB1 and VAC14.</text>
</comment>
<feature type="domain" description="SAC" evidence="6">
    <location>
        <begin position="14"/>
        <end position="331"/>
    </location>
</feature>
<keyword evidence="2" id="KW-0378">Hydrolase</keyword>
<gene>
    <name evidence="7" type="ORF">GIB67_029601</name>
</gene>
<evidence type="ECO:0000313" key="7">
    <source>
        <dbReference type="EMBL" id="KAF6143432.1"/>
    </source>
</evidence>
<comment type="catalytic activity">
    <reaction evidence="4">
        <text>a 1,2-diacyl-sn-glycero-3-phospho-(1D-myo-inositol-3,5-bisphosphate) + H2O = a 1,2-diacyl-sn-glycero-3-phospho-(1D-myo-inositol-3-phosphate) + phosphate</text>
        <dbReference type="Rhea" id="RHEA:32955"/>
        <dbReference type="ChEBI" id="CHEBI:15377"/>
        <dbReference type="ChEBI" id="CHEBI:43474"/>
        <dbReference type="ChEBI" id="CHEBI:57923"/>
        <dbReference type="ChEBI" id="CHEBI:58088"/>
    </reaction>
</comment>
<dbReference type="InterPro" id="IPR002013">
    <property type="entry name" value="SAC_dom"/>
</dbReference>
<evidence type="ECO:0000256" key="1">
    <source>
        <dbReference type="ARBA" id="ARBA00004148"/>
    </source>
</evidence>
<name>A0A7J7LLK6_9MAGN</name>
<dbReference type="GO" id="GO:0046856">
    <property type="term" value="P:phosphatidylinositol dephosphorylation"/>
    <property type="evidence" value="ECO:0007669"/>
    <property type="project" value="InterPro"/>
</dbReference>
<evidence type="ECO:0000313" key="8">
    <source>
        <dbReference type="Proteomes" id="UP000541444"/>
    </source>
</evidence>
<dbReference type="GO" id="GO:0005774">
    <property type="term" value="C:vacuolar membrane"/>
    <property type="evidence" value="ECO:0007669"/>
    <property type="project" value="UniProtKB-SubCell"/>
</dbReference>
<dbReference type="PANTHER" id="PTHR45738">
    <property type="entry name" value="POLYPHOSPHOINOSITIDE PHOSPHATASE"/>
    <property type="match status" value="1"/>
</dbReference>